<evidence type="ECO:0000313" key="2">
    <source>
        <dbReference type="Proteomes" id="UP000245423"/>
    </source>
</evidence>
<gene>
    <name evidence="1" type="ORF">CUESP1_3217</name>
</gene>
<dbReference type="Proteomes" id="UP000245423">
    <property type="component" value="Chromosome 1"/>
</dbReference>
<protein>
    <submittedName>
        <fullName evidence="1">Uncharacterized protein</fullName>
    </submittedName>
</protein>
<evidence type="ECO:0000313" key="1">
    <source>
        <dbReference type="EMBL" id="SHD78543.1"/>
    </source>
</evidence>
<sequence>MAIILNMEKCVHFFSSVVIKSYKIGNNFKYGEIYLFLGLGGF</sequence>
<dbReference type="AlphaFoldDB" id="A0A1M4PSS0"/>
<accession>A0A1M4PSS0</accession>
<proteinExistence type="predicted"/>
<reference evidence="1 2" key="1">
    <citation type="submission" date="2016-11" db="EMBL/GenBank/DDBJ databases">
        <authorList>
            <person name="Manzoor S."/>
        </authorList>
    </citation>
    <scope>NUCLEOTIDE SEQUENCE [LARGE SCALE GENOMIC DNA]</scope>
    <source>
        <strain evidence="1">Clostridium ultunense strain Esp</strain>
    </source>
</reference>
<name>A0A1M4PSS0_9FIRM</name>
<organism evidence="1 2">
    <name type="scientific">[Clostridium] ultunense Esp</name>
    <dbReference type="NCBI Taxonomy" id="1288971"/>
    <lineage>
        <taxon>Bacteria</taxon>
        <taxon>Bacillati</taxon>
        <taxon>Bacillota</taxon>
        <taxon>Tissierellia</taxon>
        <taxon>Tissierellales</taxon>
        <taxon>Tepidimicrobiaceae</taxon>
        <taxon>Schnuerera</taxon>
    </lineage>
</organism>
<keyword evidence="2" id="KW-1185">Reference proteome</keyword>
<dbReference type="EMBL" id="LT669839">
    <property type="protein sequence ID" value="SHD78543.1"/>
    <property type="molecule type" value="Genomic_DNA"/>
</dbReference>